<name>A0ACC3BDB3_9EURO</name>
<dbReference type="EMBL" id="JAOPJF010000006">
    <property type="protein sequence ID" value="KAK1148664.1"/>
    <property type="molecule type" value="Genomic_DNA"/>
</dbReference>
<gene>
    <name evidence="1" type="primary">CWC25</name>
    <name evidence="1" type="ORF">N8T08_008549</name>
</gene>
<accession>A0ACC3BDB3</accession>
<protein>
    <submittedName>
        <fullName evidence="1">RNA-splicing factor</fullName>
    </submittedName>
</protein>
<evidence type="ECO:0000313" key="2">
    <source>
        <dbReference type="Proteomes" id="UP001177260"/>
    </source>
</evidence>
<reference evidence="1 2" key="1">
    <citation type="journal article" date="2023" name="ACS Omega">
        <title>Identification of the Neoaspergillic Acid Biosynthesis Gene Cluster by Establishing an In Vitro CRISPR-Ribonucleoprotein Genetic System in Aspergillus melleus.</title>
        <authorList>
            <person name="Yuan B."/>
            <person name="Grau M.F."/>
            <person name="Murata R.M."/>
            <person name="Torok T."/>
            <person name="Venkateswaran K."/>
            <person name="Stajich J.E."/>
            <person name="Wang C.C.C."/>
        </authorList>
    </citation>
    <scope>NUCLEOTIDE SEQUENCE [LARGE SCALE GENOMIC DNA]</scope>
    <source>
        <strain evidence="1 2">IMV 1140</strain>
    </source>
</reference>
<evidence type="ECO:0000313" key="1">
    <source>
        <dbReference type="EMBL" id="KAK1148664.1"/>
    </source>
</evidence>
<organism evidence="1 2">
    <name type="scientific">Aspergillus melleus</name>
    <dbReference type="NCBI Taxonomy" id="138277"/>
    <lineage>
        <taxon>Eukaryota</taxon>
        <taxon>Fungi</taxon>
        <taxon>Dikarya</taxon>
        <taxon>Ascomycota</taxon>
        <taxon>Pezizomycotina</taxon>
        <taxon>Eurotiomycetes</taxon>
        <taxon>Eurotiomycetidae</taxon>
        <taxon>Eurotiales</taxon>
        <taxon>Aspergillaceae</taxon>
        <taxon>Aspergillus</taxon>
        <taxon>Aspergillus subgen. Circumdati</taxon>
    </lineage>
</organism>
<proteinExistence type="predicted"/>
<sequence>MGGDLNLKKSWHPSLLRNQERVWQEEKRALEERKRIDQLRRERDEERQIQELQRLQEDSGKARQQNRVDWMYQAPSSATGHYSEEMEGYLLGKRRIDGILLKNDDSKKLEKGAEVGSGQVPAAPPVQNARDTMSKVMADPLLEIKKREQAAYENLVKESARRGAVVAEGSAASRGGERETDGDRERSHKRRKYSDEEDSHRRHRHRSHRHRSRSPERSHRRHRDDRDDRDRRDRDRRSDRDRREERDGRNRRDRDDRDRREDRDRRDHRSDRHRDREEKFDRAPRRGSFHDRSPSPQPDYRHPDRRHAEERDSRPRRDYRGEDRRDNRPSRDNGRNNRGPRDSHPRDQDSRPGPDAAEQEEIRKKKLAEMMDNANDMEQTRRQRIADVTAEEEKQQERDDKQRSERGRFVSSMHRQLQEDNLDERIRRNRGGLSRMDDE</sequence>
<comment type="caution">
    <text evidence="1">The sequence shown here is derived from an EMBL/GenBank/DDBJ whole genome shotgun (WGS) entry which is preliminary data.</text>
</comment>
<keyword evidence="2" id="KW-1185">Reference proteome</keyword>
<dbReference type="Proteomes" id="UP001177260">
    <property type="component" value="Unassembled WGS sequence"/>
</dbReference>